<name>A0ABS1MKH2_9NOCA</name>
<sequence>MSSSLTDILYRATSMTRVAALICLGAVATWLIIADGAKDKLSPGKVLGIAASAVLAAILIWTLPTLINYARVDSERIVPAHPVGGYNR</sequence>
<keyword evidence="1" id="KW-0472">Membrane</keyword>
<comment type="caution">
    <text evidence="2">The sequence shown here is derived from an EMBL/GenBank/DDBJ whole genome shotgun (WGS) entry which is preliminary data.</text>
</comment>
<dbReference type="RefSeq" id="WP_201957264.1">
    <property type="nucleotide sequence ID" value="NZ_JAERRJ010000019.1"/>
</dbReference>
<feature type="transmembrane region" description="Helical" evidence="1">
    <location>
        <begin position="46"/>
        <end position="67"/>
    </location>
</feature>
<feature type="transmembrane region" description="Helical" evidence="1">
    <location>
        <begin position="15"/>
        <end position="34"/>
    </location>
</feature>
<keyword evidence="1" id="KW-0812">Transmembrane</keyword>
<keyword evidence="1" id="KW-1133">Transmembrane helix</keyword>
<dbReference type="EMBL" id="JAERRJ010000019">
    <property type="protein sequence ID" value="MBL1079748.1"/>
    <property type="molecule type" value="Genomic_DNA"/>
</dbReference>
<organism evidence="2 3">
    <name type="scientific">Nocardia acididurans</name>
    <dbReference type="NCBI Taxonomy" id="2802282"/>
    <lineage>
        <taxon>Bacteria</taxon>
        <taxon>Bacillati</taxon>
        <taxon>Actinomycetota</taxon>
        <taxon>Actinomycetes</taxon>
        <taxon>Mycobacteriales</taxon>
        <taxon>Nocardiaceae</taxon>
        <taxon>Nocardia</taxon>
    </lineage>
</organism>
<gene>
    <name evidence="2" type="ORF">JK358_35640</name>
</gene>
<reference evidence="2 3" key="1">
    <citation type="submission" date="2021-01" db="EMBL/GenBank/DDBJ databases">
        <title>WGS of actinomycetes isolated from Thailand.</title>
        <authorList>
            <person name="Thawai C."/>
        </authorList>
    </citation>
    <scope>NUCLEOTIDE SEQUENCE [LARGE SCALE GENOMIC DNA]</scope>
    <source>
        <strain evidence="2 3">LPG 2</strain>
    </source>
</reference>
<protein>
    <submittedName>
        <fullName evidence="2">Uncharacterized protein</fullName>
    </submittedName>
</protein>
<accession>A0ABS1MKH2</accession>
<evidence type="ECO:0000256" key="1">
    <source>
        <dbReference type="SAM" id="Phobius"/>
    </source>
</evidence>
<evidence type="ECO:0000313" key="2">
    <source>
        <dbReference type="EMBL" id="MBL1079748.1"/>
    </source>
</evidence>
<dbReference type="Proteomes" id="UP000602198">
    <property type="component" value="Unassembled WGS sequence"/>
</dbReference>
<proteinExistence type="predicted"/>
<keyword evidence="3" id="KW-1185">Reference proteome</keyword>
<evidence type="ECO:0000313" key="3">
    <source>
        <dbReference type="Proteomes" id="UP000602198"/>
    </source>
</evidence>